<organism evidence="2 3">
    <name type="scientific">Campylobacter concisus</name>
    <dbReference type="NCBI Taxonomy" id="199"/>
    <lineage>
        <taxon>Bacteria</taxon>
        <taxon>Pseudomonadati</taxon>
        <taxon>Campylobacterota</taxon>
        <taxon>Epsilonproteobacteria</taxon>
        <taxon>Campylobacterales</taxon>
        <taxon>Campylobacteraceae</taxon>
        <taxon>Campylobacter</taxon>
    </lineage>
</organism>
<accession>A0A1Y5N8Q5</accession>
<sequence length="333" mass="38462">ATFNIPIDRNDKKDTKLIVYSSDLSKIYDTKGIHAYTGTAIISIGYKDKSGGSFSYTNKVSLRDITDHIVNVVSDSQYPFKTNEEIILKAIYKQEKGDKRYKEVLWGYKVIKTTEYNEVSKSNPKNVVALKDQKGKEIRFKISDLIKKDDLERLKQGGHTIVFFAYLEGESDKFKYQSVYGKNHIRIDIKIPLYIKFKDDKLIIYEFEHAIKEKSFKASLNHDDALVNKSGYLYINKDMSAQDINIYEDDKLTKELKSEEKTNKRYQIYIDEANSTNNQNPSNTNQTGQTKINQDTKYGINLLSKDNMNSFINSFNESKSITRVDKGMWVDGD</sequence>
<feature type="compositionally biased region" description="Low complexity" evidence="1">
    <location>
        <begin position="274"/>
        <end position="290"/>
    </location>
</feature>
<dbReference type="AlphaFoldDB" id="A0A1Y5N8Q5"/>
<name>A0A1Y5N8Q5_9BACT</name>
<reference evidence="2 3" key="1">
    <citation type="submission" date="2017-04" db="EMBL/GenBank/DDBJ databases">
        <title>Complete genome of Campylobacter concisus ATCC 33237T and draft genomes for an additional eight well characterized C. concisus strains.</title>
        <authorList>
            <person name="Cornelius A.J."/>
            <person name="Miller W.G."/>
            <person name="Lastovica A.J."/>
            <person name="On S.L."/>
            <person name="French N.P."/>
            <person name="Vandenberg O."/>
            <person name="Biggs P.J."/>
        </authorList>
    </citation>
    <scope>NUCLEOTIDE SEQUENCE [LARGE SCALE GENOMIC DNA]</scope>
    <source>
        <strain evidence="2 3">Lasto127.99</strain>
    </source>
</reference>
<evidence type="ECO:0000256" key="1">
    <source>
        <dbReference type="SAM" id="MobiDB-lite"/>
    </source>
</evidence>
<evidence type="ECO:0000313" key="3">
    <source>
        <dbReference type="Proteomes" id="UP000195893"/>
    </source>
</evidence>
<evidence type="ECO:0000313" key="2">
    <source>
        <dbReference type="EMBL" id="OUT14365.1"/>
    </source>
</evidence>
<feature type="non-terminal residue" evidence="2">
    <location>
        <position position="333"/>
    </location>
</feature>
<protein>
    <submittedName>
        <fullName evidence="2">Uncharacterized protein</fullName>
    </submittedName>
</protein>
<comment type="caution">
    <text evidence="2">The sequence shown here is derived from an EMBL/GenBank/DDBJ whole genome shotgun (WGS) entry which is preliminary data.</text>
</comment>
<dbReference type="Proteomes" id="UP000195893">
    <property type="component" value="Unassembled WGS sequence"/>
</dbReference>
<gene>
    <name evidence="2" type="ORF">B9N60_10230</name>
</gene>
<feature type="region of interest" description="Disordered" evidence="1">
    <location>
        <begin position="273"/>
        <end position="292"/>
    </location>
</feature>
<dbReference type="RefSeq" id="WP_180544034.1">
    <property type="nucleotide sequence ID" value="NZ_NDYQ01000035.1"/>
</dbReference>
<dbReference type="EMBL" id="NDYQ01000035">
    <property type="protein sequence ID" value="OUT14365.1"/>
    <property type="molecule type" value="Genomic_DNA"/>
</dbReference>
<proteinExistence type="predicted"/>
<feature type="non-terminal residue" evidence="2">
    <location>
        <position position="1"/>
    </location>
</feature>